<reference evidence="4 5" key="1">
    <citation type="journal article" date="2024" name="Science">
        <title>Giant polyketide synthase enzymes in the biosynthesis of giant marine polyether toxins.</title>
        <authorList>
            <person name="Fallon T.R."/>
            <person name="Shende V.V."/>
            <person name="Wierzbicki I.H."/>
            <person name="Pendleton A.L."/>
            <person name="Watervoot N.F."/>
            <person name="Auber R.P."/>
            <person name="Gonzalez D.J."/>
            <person name="Wisecaver J.H."/>
            <person name="Moore B.S."/>
        </authorList>
    </citation>
    <scope>NUCLEOTIDE SEQUENCE [LARGE SCALE GENOMIC DNA]</scope>
    <source>
        <strain evidence="4 5">12B1</strain>
    </source>
</reference>
<keyword evidence="2" id="KW-0294">Fucose metabolism</keyword>
<dbReference type="CDD" id="cd11296">
    <property type="entry name" value="O-FucT_like"/>
    <property type="match status" value="1"/>
</dbReference>
<keyword evidence="5" id="KW-1185">Reference proteome</keyword>
<dbReference type="Gene3D" id="3.40.50.11350">
    <property type="match status" value="1"/>
</dbReference>
<evidence type="ECO:0000256" key="3">
    <source>
        <dbReference type="ARBA" id="ARBA00023277"/>
    </source>
</evidence>
<dbReference type="PANTHER" id="PTHR31469:SF8">
    <property type="entry name" value="OS07G0641000 PROTEIN"/>
    <property type="match status" value="1"/>
</dbReference>
<dbReference type="Proteomes" id="UP001515480">
    <property type="component" value="Unassembled WGS sequence"/>
</dbReference>
<protein>
    <recommendedName>
        <fullName evidence="6">Peptide-O-fucosyltransferase</fullName>
    </recommendedName>
</protein>
<dbReference type="Pfam" id="PF10250">
    <property type="entry name" value="O-FucT"/>
    <property type="match status" value="1"/>
</dbReference>
<accession>A0AB34KC90</accession>
<gene>
    <name evidence="4" type="ORF">AB1Y20_000987</name>
</gene>
<keyword evidence="1" id="KW-0808">Transferase</keyword>
<sequence length="410" mass="46101">MLWVVRLLLAQSCSDDGKQLPLATFAHTSNEYFVEKATRRERWSGPQVQQPAVITEDGALRVVALDATKFLTYESDNGWNNQLLNVLCAIDMARLLNRTLIIPPFRWQRRRGQASVSVGRLLDLRSLAPLLPLLVEDEHGSVQAALAEAGALVKTIAGEGQPHRRSGKPRWNRQRWVDDFVKDDAQVLKVTCCLFWTWSIPSEELRRLHQSLRYSFALEAGARAAAESLGPGFAALHVRRGDKLHVDRAYTRMFGSMDQNYFMRLMELEGFERGASVYVATDEPSRDWFAPIREVYNLSFVENLDQKPLLDVLAAFPQPLWADVLAILEQIICIQAPNGFVGTLPSTLSGHIVNARVVKSARNDATMFTKLHELCCDPLTQADLQRGGWRDKTGVLLPGTLPCQLPEPWC</sequence>
<dbReference type="InterPro" id="IPR019378">
    <property type="entry name" value="GDP-Fuc_O-FucTrfase"/>
</dbReference>
<evidence type="ECO:0000313" key="4">
    <source>
        <dbReference type="EMBL" id="KAL1530065.1"/>
    </source>
</evidence>
<evidence type="ECO:0008006" key="6">
    <source>
        <dbReference type="Google" id="ProtNLM"/>
    </source>
</evidence>
<evidence type="ECO:0000256" key="1">
    <source>
        <dbReference type="ARBA" id="ARBA00022679"/>
    </source>
</evidence>
<dbReference type="EMBL" id="JBGBPQ010000001">
    <property type="protein sequence ID" value="KAL1530065.1"/>
    <property type="molecule type" value="Genomic_DNA"/>
</dbReference>
<name>A0AB34KC90_PRYPA</name>
<organism evidence="4 5">
    <name type="scientific">Prymnesium parvum</name>
    <name type="common">Toxic golden alga</name>
    <dbReference type="NCBI Taxonomy" id="97485"/>
    <lineage>
        <taxon>Eukaryota</taxon>
        <taxon>Haptista</taxon>
        <taxon>Haptophyta</taxon>
        <taxon>Prymnesiophyceae</taxon>
        <taxon>Prymnesiales</taxon>
        <taxon>Prymnesiaceae</taxon>
        <taxon>Prymnesium</taxon>
    </lineage>
</organism>
<dbReference type="AlphaFoldDB" id="A0AB34KC90"/>
<keyword evidence="3" id="KW-0119">Carbohydrate metabolism</keyword>
<comment type="caution">
    <text evidence="4">The sequence shown here is derived from an EMBL/GenBank/DDBJ whole genome shotgun (WGS) entry which is preliminary data.</text>
</comment>
<dbReference type="GO" id="GO:0016740">
    <property type="term" value="F:transferase activity"/>
    <property type="evidence" value="ECO:0007669"/>
    <property type="project" value="UniProtKB-KW"/>
</dbReference>
<proteinExistence type="predicted"/>
<dbReference type="Gene3D" id="3.40.50.11340">
    <property type="match status" value="1"/>
</dbReference>
<dbReference type="PANTHER" id="PTHR31469">
    <property type="entry name" value="OS07G0633600 PROTEIN"/>
    <property type="match status" value="1"/>
</dbReference>
<evidence type="ECO:0000313" key="5">
    <source>
        <dbReference type="Proteomes" id="UP001515480"/>
    </source>
</evidence>
<dbReference type="GO" id="GO:0006004">
    <property type="term" value="P:fucose metabolic process"/>
    <property type="evidence" value="ECO:0007669"/>
    <property type="project" value="UniProtKB-KW"/>
</dbReference>
<evidence type="ECO:0000256" key="2">
    <source>
        <dbReference type="ARBA" id="ARBA00023253"/>
    </source>
</evidence>